<accession>A0A9P6CRD5</accession>
<dbReference type="Proteomes" id="UP000807469">
    <property type="component" value="Unassembled WGS sequence"/>
</dbReference>
<name>A0A9P6CRD5_9AGAR</name>
<evidence type="ECO:0000313" key="2">
    <source>
        <dbReference type="Proteomes" id="UP000807469"/>
    </source>
</evidence>
<sequence>MSQVLLVRLDDPVEENRYKAILKIYGRRFMSTSRRYYKQSEWSPSLERLYRKFALQHPRSQPDFPRPEDGQLEVYRRLSELQGKDVPRLYGRIELLDTYHSHDPFQMGPSPRPLNGFSDILSGLLQYIPNAFTLQDIWKEDIPPAPREAWQYIIDDAVRIVCLIRDREIINRDARPWNILVYWDAVTSMYKVFAIDFAMCEICKDELELQWRKKQVWSNEEDAIGEFMEARLKRNQGGGYEFTRSGYSKQLLEEFQYLFND</sequence>
<protein>
    <recommendedName>
        <fullName evidence="3">Protein kinase domain-containing protein</fullName>
    </recommendedName>
</protein>
<dbReference type="OrthoDB" id="3269050at2759"/>
<dbReference type="EMBL" id="MU155308">
    <property type="protein sequence ID" value="KAF9476077.1"/>
    <property type="molecule type" value="Genomic_DNA"/>
</dbReference>
<proteinExistence type="predicted"/>
<dbReference type="AlphaFoldDB" id="A0A9P6CRD5"/>
<reference evidence="1" key="1">
    <citation type="submission" date="2020-11" db="EMBL/GenBank/DDBJ databases">
        <authorList>
            <consortium name="DOE Joint Genome Institute"/>
            <person name="Ahrendt S."/>
            <person name="Riley R."/>
            <person name="Andreopoulos W."/>
            <person name="Labutti K."/>
            <person name="Pangilinan J."/>
            <person name="Ruiz-Duenas F.J."/>
            <person name="Barrasa J.M."/>
            <person name="Sanchez-Garcia M."/>
            <person name="Camarero S."/>
            <person name="Miyauchi S."/>
            <person name="Serrano A."/>
            <person name="Linde D."/>
            <person name="Babiker R."/>
            <person name="Drula E."/>
            <person name="Ayuso-Fernandez I."/>
            <person name="Pacheco R."/>
            <person name="Padilla G."/>
            <person name="Ferreira P."/>
            <person name="Barriuso J."/>
            <person name="Kellner H."/>
            <person name="Castanera R."/>
            <person name="Alfaro M."/>
            <person name="Ramirez L."/>
            <person name="Pisabarro A.G."/>
            <person name="Kuo A."/>
            <person name="Tritt A."/>
            <person name="Lipzen A."/>
            <person name="He G."/>
            <person name="Yan M."/>
            <person name="Ng V."/>
            <person name="Cullen D."/>
            <person name="Martin F."/>
            <person name="Rosso M.-N."/>
            <person name="Henrissat B."/>
            <person name="Hibbett D."/>
            <person name="Martinez A.T."/>
            <person name="Grigoriev I.V."/>
        </authorList>
    </citation>
    <scope>NUCLEOTIDE SEQUENCE</scope>
    <source>
        <strain evidence="1">CIRM-BRFM 674</strain>
    </source>
</reference>
<comment type="caution">
    <text evidence="1">The sequence shown here is derived from an EMBL/GenBank/DDBJ whole genome shotgun (WGS) entry which is preliminary data.</text>
</comment>
<gene>
    <name evidence="1" type="ORF">BDN70DRAFT_995966</name>
</gene>
<dbReference type="SUPFAM" id="SSF56112">
    <property type="entry name" value="Protein kinase-like (PK-like)"/>
    <property type="match status" value="1"/>
</dbReference>
<dbReference type="InterPro" id="IPR011009">
    <property type="entry name" value="Kinase-like_dom_sf"/>
</dbReference>
<keyword evidence="2" id="KW-1185">Reference proteome</keyword>
<organism evidence="1 2">
    <name type="scientific">Pholiota conissans</name>
    <dbReference type="NCBI Taxonomy" id="109636"/>
    <lineage>
        <taxon>Eukaryota</taxon>
        <taxon>Fungi</taxon>
        <taxon>Dikarya</taxon>
        <taxon>Basidiomycota</taxon>
        <taxon>Agaricomycotina</taxon>
        <taxon>Agaricomycetes</taxon>
        <taxon>Agaricomycetidae</taxon>
        <taxon>Agaricales</taxon>
        <taxon>Agaricineae</taxon>
        <taxon>Strophariaceae</taxon>
        <taxon>Pholiota</taxon>
    </lineage>
</organism>
<evidence type="ECO:0008006" key="3">
    <source>
        <dbReference type="Google" id="ProtNLM"/>
    </source>
</evidence>
<evidence type="ECO:0000313" key="1">
    <source>
        <dbReference type="EMBL" id="KAF9476077.1"/>
    </source>
</evidence>